<comment type="caution">
    <text evidence="3">The sequence shown here is derived from an EMBL/GenBank/DDBJ whole genome shotgun (WGS) entry which is preliminary data.</text>
</comment>
<dbReference type="Proteomes" id="UP001066276">
    <property type="component" value="Chromosome 3_1"/>
</dbReference>
<evidence type="ECO:0000313" key="3">
    <source>
        <dbReference type="EMBL" id="KAJ1184518.1"/>
    </source>
</evidence>
<keyword evidence="4" id="KW-1185">Reference proteome</keyword>
<gene>
    <name evidence="3" type="ORF">NDU88_001324</name>
</gene>
<dbReference type="AlphaFoldDB" id="A0AAV7U6J5"/>
<reference evidence="3" key="1">
    <citation type="journal article" date="2022" name="bioRxiv">
        <title>Sequencing and chromosome-scale assembly of the giantPleurodeles waltlgenome.</title>
        <authorList>
            <person name="Brown T."/>
            <person name="Elewa A."/>
            <person name="Iarovenko S."/>
            <person name="Subramanian E."/>
            <person name="Araus A.J."/>
            <person name="Petzold A."/>
            <person name="Susuki M."/>
            <person name="Suzuki K.-i.T."/>
            <person name="Hayashi T."/>
            <person name="Toyoda A."/>
            <person name="Oliveira C."/>
            <person name="Osipova E."/>
            <person name="Leigh N.D."/>
            <person name="Simon A."/>
            <person name="Yun M.H."/>
        </authorList>
    </citation>
    <scope>NUCLEOTIDE SEQUENCE</scope>
    <source>
        <strain evidence="3">20211129_DDA</strain>
        <tissue evidence="3">Liver</tissue>
    </source>
</reference>
<protein>
    <recommendedName>
        <fullName evidence="5">Secreted protein</fullName>
    </recommendedName>
</protein>
<dbReference type="EMBL" id="JANPWB010000005">
    <property type="protein sequence ID" value="KAJ1184518.1"/>
    <property type="molecule type" value="Genomic_DNA"/>
</dbReference>
<organism evidence="3 4">
    <name type="scientific">Pleurodeles waltl</name>
    <name type="common">Iberian ribbed newt</name>
    <dbReference type="NCBI Taxonomy" id="8319"/>
    <lineage>
        <taxon>Eukaryota</taxon>
        <taxon>Metazoa</taxon>
        <taxon>Chordata</taxon>
        <taxon>Craniata</taxon>
        <taxon>Vertebrata</taxon>
        <taxon>Euteleostomi</taxon>
        <taxon>Amphibia</taxon>
        <taxon>Batrachia</taxon>
        <taxon>Caudata</taxon>
        <taxon>Salamandroidea</taxon>
        <taxon>Salamandridae</taxon>
        <taxon>Pleurodelinae</taxon>
        <taxon>Pleurodeles</taxon>
    </lineage>
</organism>
<proteinExistence type="predicted"/>
<feature type="chain" id="PRO_5043529658" description="Secreted protein" evidence="2">
    <location>
        <begin position="18"/>
        <end position="235"/>
    </location>
</feature>
<sequence length="235" mass="25694">MSHSLVILLSFVSLVEFRCPSWAPVWARYAQYRVPLDAGPRSTGAHGSTRRAPAPLSPWDQHQAPQPRASCDRTAVGAPWVCRASFVPRTSGRYSVVRDDSSLLNRSLVHRPAGTLLPPLPTPLTAETRSRGAPGSAAAQLRPLPARSMCAQYRAPMVSDGSKPIRYFHLGCIAHGPGPRSWPRDVVTARLGGAYRCFLRFWPHGITRCTLQTTSCVTEPHILTWGFSGGSGLRF</sequence>
<feature type="signal peptide" evidence="2">
    <location>
        <begin position="1"/>
        <end position="17"/>
    </location>
</feature>
<evidence type="ECO:0000256" key="1">
    <source>
        <dbReference type="SAM" id="MobiDB-lite"/>
    </source>
</evidence>
<evidence type="ECO:0008006" key="5">
    <source>
        <dbReference type="Google" id="ProtNLM"/>
    </source>
</evidence>
<keyword evidence="2" id="KW-0732">Signal</keyword>
<feature type="region of interest" description="Disordered" evidence="1">
    <location>
        <begin position="40"/>
        <end position="70"/>
    </location>
</feature>
<name>A0AAV7U6J5_PLEWA</name>
<accession>A0AAV7U6J5</accession>
<evidence type="ECO:0000313" key="4">
    <source>
        <dbReference type="Proteomes" id="UP001066276"/>
    </source>
</evidence>
<evidence type="ECO:0000256" key="2">
    <source>
        <dbReference type="SAM" id="SignalP"/>
    </source>
</evidence>